<proteinExistence type="predicted"/>
<organism evidence="8 9">
    <name type="scientific">Cyclospora cayetanensis</name>
    <dbReference type="NCBI Taxonomy" id="88456"/>
    <lineage>
        <taxon>Eukaryota</taxon>
        <taxon>Sar</taxon>
        <taxon>Alveolata</taxon>
        <taxon>Apicomplexa</taxon>
        <taxon>Conoidasida</taxon>
        <taxon>Coccidia</taxon>
        <taxon>Eucoccidiorida</taxon>
        <taxon>Eimeriorina</taxon>
        <taxon>Eimeriidae</taxon>
        <taxon>Cyclospora</taxon>
    </lineage>
</organism>
<dbReference type="InterPro" id="IPR013766">
    <property type="entry name" value="Thioredoxin_domain"/>
</dbReference>
<dbReference type="InterPro" id="IPR001623">
    <property type="entry name" value="DnaJ_domain"/>
</dbReference>
<evidence type="ECO:0000313" key="9">
    <source>
        <dbReference type="RefSeq" id="XP_026191070.1"/>
    </source>
</evidence>
<dbReference type="GO" id="GO:0051787">
    <property type="term" value="F:misfolded protein binding"/>
    <property type="evidence" value="ECO:0007669"/>
    <property type="project" value="TreeGrafter"/>
</dbReference>
<dbReference type="GeneID" id="34618735"/>
<dbReference type="PRINTS" id="PR00625">
    <property type="entry name" value="JDOMAIN"/>
</dbReference>
<dbReference type="Pfam" id="PF00226">
    <property type="entry name" value="DnaJ"/>
    <property type="match status" value="1"/>
</dbReference>
<dbReference type="InterPro" id="IPR052460">
    <property type="entry name" value="ER_disulfide_reductase"/>
</dbReference>
<evidence type="ECO:0000256" key="3">
    <source>
        <dbReference type="ARBA" id="ARBA00023006"/>
    </source>
</evidence>
<dbReference type="InterPro" id="IPR036249">
    <property type="entry name" value="Thioredoxin-like_sf"/>
</dbReference>
<dbReference type="GO" id="GO:0036498">
    <property type="term" value="P:IRE1-mediated unfolded protein response"/>
    <property type="evidence" value="ECO:0007669"/>
    <property type="project" value="TreeGrafter"/>
</dbReference>
<dbReference type="InterPro" id="IPR036869">
    <property type="entry name" value="J_dom_sf"/>
</dbReference>
<dbReference type="GO" id="GO:0006914">
    <property type="term" value="P:autophagy"/>
    <property type="evidence" value="ECO:0007669"/>
    <property type="project" value="UniProtKB-KW"/>
</dbReference>
<keyword evidence="8" id="KW-1185">Reference proteome</keyword>
<dbReference type="PANTHER" id="PTHR44340">
    <property type="entry name" value="DNAJ HOMOLOG SUBFAMILY C MEMBER 10"/>
    <property type="match status" value="1"/>
</dbReference>
<dbReference type="GO" id="GO:0016671">
    <property type="term" value="F:oxidoreductase activity, acting on a sulfur group of donors, disulfide as acceptor"/>
    <property type="evidence" value="ECO:0007669"/>
    <property type="project" value="TreeGrafter"/>
</dbReference>
<dbReference type="Pfam" id="PF00085">
    <property type="entry name" value="Thioredoxin"/>
    <property type="match status" value="1"/>
</dbReference>
<comment type="function">
    <text evidence="4">Plays an important role in regulating the size of autophagosomes during the formation process.</text>
</comment>
<evidence type="ECO:0000256" key="1">
    <source>
        <dbReference type="ARBA" id="ARBA00004163"/>
    </source>
</evidence>
<evidence type="ECO:0000259" key="7">
    <source>
        <dbReference type="PROSITE" id="PS50076"/>
    </source>
</evidence>
<dbReference type="CDD" id="cd02961">
    <property type="entry name" value="PDI_a_family"/>
    <property type="match status" value="1"/>
</dbReference>
<evidence type="ECO:0000256" key="6">
    <source>
        <dbReference type="SAM" id="SignalP"/>
    </source>
</evidence>
<evidence type="ECO:0000256" key="5">
    <source>
        <dbReference type="ARBA" id="ARBA00035043"/>
    </source>
</evidence>
<gene>
    <name evidence="9" type="primary">LOC34618735</name>
</gene>
<dbReference type="SUPFAM" id="SSF52833">
    <property type="entry name" value="Thioredoxin-like"/>
    <property type="match status" value="2"/>
</dbReference>
<protein>
    <recommendedName>
        <fullName evidence="2">DnaJ homolog subfamily C member 16</fullName>
    </recommendedName>
    <alternativeName>
        <fullName evidence="5">Endoplasmic reticulum DNA J domain-containing protein 8</fullName>
    </alternativeName>
</protein>
<feature type="signal peptide" evidence="6">
    <location>
        <begin position="1"/>
        <end position="28"/>
    </location>
</feature>
<dbReference type="SMART" id="SM00271">
    <property type="entry name" value="DnaJ"/>
    <property type="match status" value="1"/>
</dbReference>
<name>A0A6P6RVC1_9EIME</name>
<dbReference type="SUPFAM" id="SSF46565">
    <property type="entry name" value="Chaperone J-domain"/>
    <property type="match status" value="1"/>
</dbReference>
<reference evidence="9" key="1">
    <citation type="submission" date="2025-08" db="UniProtKB">
        <authorList>
            <consortium name="RefSeq"/>
        </authorList>
    </citation>
    <scope>IDENTIFICATION</scope>
</reference>
<dbReference type="Proteomes" id="UP000515125">
    <property type="component" value="Unplaced"/>
</dbReference>
<evidence type="ECO:0000256" key="4">
    <source>
        <dbReference type="ARBA" id="ARBA00035002"/>
    </source>
</evidence>
<dbReference type="PROSITE" id="PS50076">
    <property type="entry name" value="DNAJ_2"/>
    <property type="match status" value="1"/>
</dbReference>
<dbReference type="InterPro" id="IPR018253">
    <property type="entry name" value="DnaJ_domain_CS"/>
</dbReference>
<dbReference type="PROSITE" id="PS00636">
    <property type="entry name" value="DNAJ_1"/>
    <property type="match status" value="1"/>
</dbReference>
<sequence>MLQPLYTSICFLLFLLAIGENHLHVTAASPPHQEAASFYQVLKLAKGATDTEVKRAYRKLSLELHPDKVKAKNGDTKAAEELFQQINRAYQVLSNSKSRRLFDTYGPLYETQESYYEELQKNRMHELYSYKRGVHLLHGPNMDALLRGSEFSWIISFYQAGCGNCERRVPFFSALGEKSLETQNVRVGMVNCQMSHLCHYFGIHQLGQVLLFSPQQEGGDSWDFEEYSGPMSVSDILKAADQLKASRLEEASSDRHVKEQLRKLPSGGAGGISAVWVVDYYRPSCPPCRQLRAELRRLSRTLSQQIRITLVNCDLGRCDVPHYPYLRLFVKHSNGIIRSHSLPYGTGDHPGATAIQLTAFIFNTVLGLEPPPLPSQDNDKIQRDEL</sequence>
<dbReference type="OrthoDB" id="10250354at2759"/>
<dbReference type="GO" id="GO:0005788">
    <property type="term" value="C:endoplasmic reticulum lumen"/>
    <property type="evidence" value="ECO:0007669"/>
    <property type="project" value="TreeGrafter"/>
</dbReference>
<keyword evidence="3" id="KW-0072">Autophagy</keyword>
<dbReference type="GO" id="GO:0005789">
    <property type="term" value="C:endoplasmic reticulum membrane"/>
    <property type="evidence" value="ECO:0007669"/>
    <property type="project" value="UniProtKB-SubCell"/>
</dbReference>
<dbReference type="AlphaFoldDB" id="A0A6P6RVC1"/>
<dbReference type="Gene3D" id="3.40.30.10">
    <property type="entry name" value="Glutaredoxin"/>
    <property type="match status" value="2"/>
</dbReference>
<evidence type="ECO:0000256" key="2">
    <source>
        <dbReference type="ARBA" id="ARBA00020921"/>
    </source>
</evidence>
<evidence type="ECO:0000313" key="8">
    <source>
        <dbReference type="Proteomes" id="UP000515125"/>
    </source>
</evidence>
<comment type="subcellular location">
    <subcellularLocation>
        <location evidence="1">Endoplasmic reticulum membrane</location>
        <topology evidence="1">Single-pass type IV membrane protein</topology>
    </subcellularLocation>
</comment>
<dbReference type="RefSeq" id="XP_026191070.1">
    <property type="nucleotide sequence ID" value="XM_026335285.1"/>
</dbReference>
<dbReference type="CDD" id="cd06257">
    <property type="entry name" value="DnaJ"/>
    <property type="match status" value="1"/>
</dbReference>
<keyword evidence="6" id="KW-0732">Signal</keyword>
<accession>A0A6P6RVC1</accession>
<dbReference type="Gene3D" id="1.10.287.110">
    <property type="entry name" value="DnaJ domain"/>
    <property type="match status" value="1"/>
</dbReference>
<feature type="chain" id="PRO_5028265812" description="DnaJ homolog subfamily C member 16" evidence="6">
    <location>
        <begin position="29"/>
        <end position="386"/>
    </location>
</feature>
<feature type="domain" description="J" evidence="7">
    <location>
        <begin position="37"/>
        <end position="106"/>
    </location>
</feature>
<dbReference type="GO" id="GO:0015035">
    <property type="term" value="F:protein-disulfide reductase activity"/>
    <property type="evidence" value="ECO:0007669"/>
    <property type="project" value="TreeGrafter"/>
</dbReference>
<dbReference type="PANTHER" id="PTHR44340:SF1">
    <property type="entry name" value="DNAJ HOMOLOG SUBFAMILY C MEMBER 10"/>
    <property type="match status" value="1"/>
</dbReference>